<accession>A0AAN6IPH7</accession>
<sequence>MTPSIKKETITKDIEAEPVCQEVEERWNDSALVKRFKRKADFILLPILTFAYLVNSLDRSNLSNAHTANLEKDLGLVGNQYNQVLTYYQIPFVVFGPFATLCTKRFGAKWSITTMLLGFGSASLATGWVKHFHTLVVCRVFVGLFESGFLASIIYYLSIWYTRKELGTRLGIFYAALTASSAFGGLLAFGMFQIDTGHYFRWSYLFFLEGGLTLCWAIVIFFALPSDTQSAWFLSDAEKQVAVRRLQVDSVQNLEQKFNLKEALSEFTTFHGYLRCVLGFAIGVVLTSNANFLAMIVARLGYSTVKTNLYTVAPALTGAVFLVAWCKSSDYFRERGLHIAAAGLLSLIGYVILVSIGTDQTGVLYFAMFICTTGAYPATPLNAAWAVANIPNLNARALTSGLIIACANCGGFLSSNIYLREEAPRYITALNTNIGMCITILVLAGGYSCWMRWENRKRDKAQNVVRSQAYVTEGVSSMRDESFRFQV</sequence>
<proteinExistence type="predicted"/>
<protein>
    <recommendedName>
        <fullName evidence="7">Major facilitator superfamily (MFS) profile domain-containing protein</fullName>
    </recommendedName>
</protein>
<evidence type="ECO:0000256" key="1">
    <source>
        <dbReference type="ARBA" id="ARBA00004141"/>
    </source>
</evidence>
<evidence type="ECO:0000256" key="5">
    <source>
        <dbReference type="ARBA" id="ARBA00023136"/>
    </source>
</evidence>
<dbReference type="Proteomes" id="UP001161757">
    <property type="component" value="Unassembled WGS sequence"/>
</dbReference>
<comment type="subcellular location">
    <subcellularLocation>
        <location evidence="1">Membrane</location>
        <topology evidence="1">Multi-pass membrane protein</topology>
    </subcellularLocation>
</comment>
<gene>
    <name evidence="8" type="ORF">HRR80_009314</name>
</gene>
<evidence type="ECO:0000259" key="7">
    <source>
        <dbReference type="PROSITE" id="PS50850"/>
    </source>
</evidence>
<dbReference type="InterPro" id="IPR020846">
    <property type="entry name" value="MFS_dom"/>
</dbReference>
<feature type="transmembrane region" description="Helical" evidence="6">
    <location>
        <begin position="204"/>
        <end position="224"/>
    </location>
</feature>
<evidence type="ECO:0000313" key="9">
    <source>
        <dbReference type="Proteomes" id="UP001161757"/>
    </source>
</evidence>
<keyword evidence="2" id="KW-0813">Transport</keyword>
<feature type="transmembrane region" description="Helical" evidence="6">
    <location>
        <begin position="172"/>
        <end position="192"/>
    </location>
</feature>
<feature type="transmembrane region" description="Helical" evidence="6">
    <location>
        <begin position="110"/>
        <end position="129"/>
    </location>
</feature>
<dbReference type="PANTHER" id="PTHR43791">
    <property type="entry name" value="PERMEASE-RELATED"/>
    <property type="match status" value="1"/>
</dbReference>
<feature type="transmembrane region" description="Helical" evidence="6">
    <location>
        <begin position="430"/>
        <end position="450"/>
    </location>
</feature>
<dbReference type="SUPFAM" id="SSF103473">
    <property type="entry name" value="MFS general substrate transporter"/>
    <property type="match status" value="1"/>
</dbReference>
<dbReference type="Pfam" id="PF07690">
    <property type="entry name" value="MFS_1"/>
    <property type="match status" value="1"/>
</dbReference>
<feature type="transmembrane region" description="Helical" evidence="6">
    <location>
        <begin position="277"/>
        <end position="302"/>
    </location>
</feature>
<dbReference type="InterPro" id="IPR011701">
    <property type="entry name" value="MFS"/>
</dbReference>
<evidence type="ECO:0000313" key="8">
    <source>
        <dbReference type="EMBL" id="KAJ8986594.1"/>
    </source>
</evidence>
<feature type="transmembrane region" description="Helical" evidence="6">
    <location>
        <begin position="337"/>
        <end position="357"/>
    </location>
</feature>
<name>A0AAN6IPH7_EXODE</name>
<feature type="transmembrane region" description="Helical" evidence="6">
    <location>
        <begin position="308"/>
        <end position="325"/>
    </location>
</feature>
<feature type="transmembrane region" description="Helical" evidence="6">
    <location>
        <begin position="363"/>
        <end position="385"/>
    </location>
</feature>
<dbReference type="AlphaFoldDB" id="A0AAN6IPH7"/>
<dbReference type="GO" id="GO:0016020">
    <property type="term" value="C:membrane"/>
    <property type="evidence" value="ECO:0007669"/>
    <property type="project" value="UniProtKB-SubCell"/>
</dbReference>
<dbReference type="Gene3D" id="1.20.1250.20">
    <property type="entry name" value="MFS general substrate transporter like domains"/>
    <property type="match status" value="2"/>
</dbReference>
<dbReference type="InterPro" id="IPR036259">
    <property type="entry name" value="MFS_trans_sf"/>
</dbReference>
<dbReference type="PROSITE" id="PS50850">
    <property type="entry name" value="MFS"/>
    <property type="match status" value="1"/>
</dbReference>
<evidence type="ECO:0000256" key="4">
    <source>
        <dbReference type="ARBA" id="ARBA00022989"/>
    </source>
</evidence>
<organism evidence="8 9">
    <name type="scientific">Exophiala dermatitidis</name>
    <name type="common">Black yeast-like fungus</name>
    <name type="synonym">Wangiella dermatitidis</name>
    <dbReference type="NCBI Taxonomy" id="5970"/>
    <lineage>
        <taxon>Eukaryota</taxon>
        <taxon>Fungi</taxon>
        <taxon>Dikarya</taxon>
        <taxon>Ascomycota</taxon>
        <taxon>Pezizomycotina</taxon>
        <taxon>Eurotiomycetes</taxon>
        <taxon>Chaetothyriomycetidae</taxon>
        <taxon>Chaetothyriales</taxon>
        <taxon>Herpotrichiellaceae</taxon>
        <taxon>Exophiala</taxon>
    </lineage>
</organism>
<keyword evidence="3 6" id="KW-0812">Transmembrane</keyword>
<evidence type="ECO:0000256" key="6">
    <source>
        <dbReference type="SAM" id="Phobius"/>
    </source>
</evidence>
<reference evidence="8" key="1">
    <citation type="submission" date="2023-01" db="EMBL/GenBank/DDBJ databases">
        <title>Exophiala dermititidis isolated from Cystic Fibrosis Patient.</title>
        <authorList>
            <person name="Kurbessoian T."/>
            <person name="Crocker A."/>
            <person name="Murante D."/>
            <person name="Hogan D.A."/>
            <person name="Stajich J.E."/>
        </authorList>
    </citation>
    <scope>NUCLEOTIDE SEQUENCE</scope>
    <source>
        <strain evidence="8">Ex8</strain>
    </source>
</reference>
<comment type="caution">
    <text evidence="8">The sequence shown here is derived from an EMBL/GenBank/DDBJ whole genome shotgun (WGS) entry which is preliminary data.</text>
</comment>
<dbReference type="GO" id="GO:0022857">
    <property type="term" value="F:transmembrane transporter activity"/>
    <property type="evidence" value="ECO:0007669"/>
    <property type="project" value="InterPro"/>
</dbReference>
<evidence type="ECO:0000256" key="3">
    <source>
        <dbReference type="ARBA" id="ARBA00022692"/>
    </source>
</evidence>
<keyword evidence="4 6" id="KW-1133">Transmembrane helix</keyword>
<dbReference type="PANTHER" id="PTHR43791:SF50">
    <property type="entry name" value="TRANSPORTER, PUTATIVE (AFU_ORTHOLOGUE AFUA_2G00840)-RELATED"/>
    <property type="match status" value="1"/>
</dbReference>
<dbReference type="FunFam" id="1.20.1250.20:FF:000013">
    <property type="entry name" value="MFS general substrate transporter"/>
    <property type="match status" value="1"/>
</dbReference>
<dbReference type="EMBL" id="JAJGCB010000034">
    <property type="protein sequence ID" value="KAJ8986594.1"/>
    <property type="molecule type" value="Genomic_DNA"/>
</dbReference>
<keyword evidence="5 6" id="KW-0472">Membrane</keyword>
<feature type="transmembrane region" description="Helical" evidence="6">
    <location>
        <begin position="397"/>
        <end position="418"/>
    </location>
</feature>
<evidence type="ECO:0000256" key="2">
    <source>
        <dbReference type="ARBA" id="ARBA00022448"/>
    </source>
</evidence>
<feature type="domain" description="Major facilitator superfamily (MFS) profile" evidence="7">
    <location>
        <begin position="44"/>
        <end position="457"/>
    </location>
</feature>
<feature type="transmembrane region" description="Helical" evidence="6">
    <location>
        <begin position="141"/>
        <end position="160"/>
    </location>
</feature>